<name>A0A9P3H4I1_9FUNG</name>
<evidence type="ECO:0000313" key="4">
    <source>
        <dbReference type="Proteomes" id="UP000827284"/>
    </source>
</evidence>
<reference evidence="3" key="1">
    <citation type="submission" date="2021-11" db="EMBL/GenBank/DDBJ databases">
        <authorList>
            <person name="Herlambang A."/>
            <person name="Guo Y."/>
            <person name="Takashima Y."/>
            <person name="Nishizawa T."/>
        </authorList>
    </citation>
    <scope>NUCLEOTIDE SEQUENCE</scope>
    <source>
        <strain evidence="3">E1425</strain>
    </source>
</reference>
<evidence type="ECO:0000259" key="2">
    <source>
        <dbReference type="Pfam" id="PF11223"/>
    </source>
</evidence>
<comment type="caution">
    <text evidence="3">The sequence shown here is derived from an EMBL/GenBank/DDBJ whole genome shotgun (WGS) entry which is preliminary data.</text>
</comment>
<feature type="region of interest" description="Disordered" evidence="1">
    <location>
        <begin position="35"/>
        <end position="81"/>
    </location>
</feature>
<feature type="domain" description="DUF3020" evidence="2">
    <location>
        <begin position="64"/>
        <end position="112"/>
    </location>
</feature>
<feature type="region of interest" description="Disordered" evidence="1">
    <location>
        <begin position="116"/>
        <end position="172"/>
    </location>
</feature>
<dbReference type="OrthoDB" id="5595797at2759"/>
<dbReference type="InterPro" id="IPR021386">
    <property type="entry name" value="SPP41_DUF3020"/>
</dbReference>
<organism evidence="3 4">
    <name type="scientific">Entomortierella parvispora</name>
    <dbReference type="NCBI Taxonomy" id="205924"/>
    <lineage>
        <taxon>Eukaryota</taxon>
        <taxon>Fungi</taxon>
        <taxon>Fungi incertae sedis</taxon>
        <taxon>Mucoromycota</taxon>
        <taxon>Mortierellomycotina</taxon>
        <taxon>Mortierellomycetes</taxon>
        <taxon>Mortierellales</taxon>
        <taxon>Mortierellaceae</taxon>
        <taxon>Entomortierella</taxon>
    </lineage>
</organism>
<dbReference type="EMBL" id="BQFW01000003">
    <property type="protein sequence ID" value="GJJ69933.1"/>
    <property type="molecule type" value="Genomic_DNA"/>
</dbReference>
<sequence length="270" mass="30522">MIRDESAFEAQVALDSIAAVSAAVSALPSHITTVAHMTNSTTPPAGPPEPRKKEVSSEKVRIENRERKKRWREQNEERNKDNDLRCRVNKRANKMLGNVDSEIKARWIEEEFAKRQWKRKDKERRKNPDASSLEPMPPPVSTISLSEQIAIHQQQQQQQQQQHSETHQQQLAQLQHAFDPKTALALNDLVKTTTSHLDLAQITGVLTDPDLTRQLLEMNANNPQSQSATSLMVLTAPAKPEDQDKGRVMDAEYPMDAVLTLMQLNGSWKG</sequence>
<dbReference type="Pfam" id="PF11223">
    <property type="entry name" value="DUF3020"/>
    <property type="match status" value="1"/>
</dbReference>
<dbReference type="Proteomes" id="UP000827284">
    <property type="component" value="Unassembled WGS sequence"/>
</dbReference>
<evidence type="ECO:0000313" key="3">
    <source>
        <dbReference type="EMBL" id="GJJ69933.1"/>
    </source>
</evidence>
<gene>
    <name evidence="3" type="ORF">EMPS_02282</name>
</gene>
<feature type="compositionally biased region" description="Basic and acidic residues" evidence="1">
    <location>
        <begin position="49"/>
        <end position="81"/>
    </location>
</feature>
<feature type="compositionally biased region" description="Basic residues" evidence="1">
    <location>
        <begin position="116"/>
        <end position="125"/>
    </location>
</feature>
<accession>A0A9P3H4I1</accession>
<dbReference type="AlphaFoldDB" id="A0A9P3H4I1"/>
<reference evidence="3" key="2">
    <citation type="journal article" date="2022" name="Microbiol. Resour. Announc.">
        <title>Whole-Genome Sequence of Entomortierella parvispora E1425, a Mucoromycotan Fungus Associated with Burkholderiaceae-Related Endosymbiotic Bacteria.</title>
        <authorList>
            <person name="Herlambang A."/>
            <person name="Guo Y."/>
            <person name="Takashima Y."/>
            <person name="Narisawa K."/>
            <person name="Ohta H."/>
            <person name="Nishizawa T."/>
        </authorList>
    </citation>
    <scope>NUCLEOTIDE SEQUENCE</scope>
    <source>
        <strain evidence="3">E1425</strain>
    </source>
</reference>
<evidence type="ECO:0000256" key="1">
    <source>
        <dbReference type="SAM" id="MobiDB-lite"/>
    </source>
</evidence>
<proteinExistence type="predicted"/>
<protein>
    <recommendedName>
        <fullName evidence="2">DUF3020 domain-containing protein</fullName>
    </recommendedName>
</protein>
<feature type="compositionally biased region" description="Low complexity" evidence="1">
    <location>
        <begin position="145"/>
        <end position="172"/>
    </location>
</feature>
<keyword evidence="4" id="KW-1185">Reference proteome</keyword>